<sequence>MRYIYTFCLTLMLLSCTVEPKEIVYGKDHCSYCDMTVVDKSHAAQVVSKKGRAYIFDSVECLVNKIKIENNENIFQYILVADYNHPSVLVDVHTSVFLITKNIKSPMGAFLSAFENQKEGQLAQKKFGGDLYSWNELKKHFSNLNK</sequence>
<dbReference type="SUPFAM" id="SSF160387">
    <property type="entry name" value="NosL/MerB-like"/>
    <property type="match status" value="1"/>
</dbReference>
<evidence type="ECO:0008006" key="3">
    <source>
        <dbReference type="Google" id="ProtNLM"/>
    </source>
</evidence>
<dbReference type="AlphaFoldDB" id="A0A3Q9FN31"/>
<organism evidence="1 2">
    <name type="scientific">Flammeovirga pectinis</name>
    <dbReference type="NCBI Taxonomy" id="2494373"/>
    <lineage>
        <taxon>Bacteria</taxon>
        <taxon>Pseudomonadati</taxon>
        <taxon>Bacteroidota</taxon>
        <taxon>Cytophagia</taxon>
        <taxon>Cytophagales</taxon>
        <taxon>Flammeovirgaceae</taxon>
        <taxon>Flammeovirga</taxon>
    </lineage>
</organism>
<accession>A0A3Q9FN31</accession>
<dbReference type="Proteomes" id="UP000267268">
    <property type="component" value="Chromosome 1"/>
</dbReference>
<gene>
    <name evidence="1" type="ORF">EI427_01070</name>
</gene>
<dbReference type="RefSeq" id="WP_126610819.1">
    <property type="nucleotide sequence ID" value="NZ_CP034562.1"/>
</dbReference>
<dbReference type="EMBL" id="CP034562">
    <property type="protein sequence ID" value="AZQ60850.1"/>
    <property type="molecule type" value="Genomic_DNA"/>
</dbReference>
<name>A0A3Q9FN31_9BACT</name>
<dbReference type="PANTHER" id="PTHR41247">
    <property type="entry name" value="HTH-TYPE TRANSCRIPTIONAL REPRESSOR YCNK"/>
    <property type="match status" value="1"/>
</dbReference>
<dbReference type="KEGG" id="fll:EI427_01070"/>
<proteinExistence type="predicted"/>
<dbReference type="OrthoDB" id="9792749at2"/>
<protein>
    <recommendedName>
        <fullName evidence="3">Nitrous oxide reductase</fullName>
    </recommendedName>
</protein>
<evidence type="ECO:0000313" key="1">
    <source>
        <dbReference type="EMBL" id="AZQ60850.1"/>
    </source>
</evidence>
<reference evidence="1 2" key="1">
    <citation type="submission" date="2018-12" db="EMBL/GenBank/DDBJ databases">
        <title>Flammeovirga pectinis sp. nov., isolated from the gut of the Korean scallop, Patinopecten yessoensis.</title>
        <authorList>
            <person name="Bae J.-W."/>
            <person name="Jeong Y.-S."/>
            <person name="Kang W."/>
        </authorList>
    </citation>
    <scope>NUCLEOTIDE SEQUENCE [LARGE SCALE GENOMIC DNA]</scope>
    <source>
        <strain evidence="1 2">L12M1</strain>
    </source>
</reference>
<evidence type="ECO:0000313" key="2">
    <source>
        <dbReference type="Proteomes" id="UP000267268"/>
    </source>
</evidence>
<dbReference type="InterPro" id="IPR008719">
    <property type="entry name" value="N2O_reductase_NosL"/>
</dbReference>
<dbReference type="PROSITE" id="PS51257">
    <property type="entry name" value="PROKAR_LIPOPROTEIN"/>
    <property type="match status" value="1"/>
</dbReference>
<dbReference type="Pfam" id="PF05573">
    <property type="entry name" value="NosL"/>
    <property type="match status" value="1"/>
</dbReference>
<dbReference type="PANTHER" id="PTHR41247:SF1">
    <property type="entry name" value="HTH-TYPE TRANSCRIPTIONAL REPRESSOR YCNK"/>
    <property type="match status" value="1"/>
</dbReference>
<keyword evidence="2" id="KW-1185">Reference proteome</keyword>